<sequence length="38" mass="4621">MNIFIFAKSLSNKKYKNRNYEKIPFSNRIVFGHSFHIM</sequence>
<accession>A0A7G1HZC0</accession>
<organism evidence="1 2">
    <name type="scientific">Coprobacter secundus subsp. similis</name>
    <dbReference type="NCBI Taxonomy" id="2751153"/>
    <lineage>
        <taxon>Bacteria</taxon>
        <taxon>Pseudomonadati</taxon>
        <taxon>Bacteroidota</taxon>
        <taxon>Bacteroidia</taxon>
        <taxon>Bacteroidales</taxon>
        <taxon>Barnesiellaceae</taxon>
        <taxon>Coprobacter</taxon>
    </lineage>
</organism>
<proteinExistence type="predicted"/>
<dbReference type="AlphaFoldDB" id="A0A7G1HZC0"/>
<dbReference type="KEGG" id="copr:Cop2CBH44_27360"/>
<reference evidence="2" key="1">
    <citation type="submission" date="2020-07" db="EMBL/GenBank/DDBJ databases">
        <title>Complete genome sequencing of Coprobacter sp. strain 2CBH44.</title>
        <authorList>
            <person name="Sakamoto M."/>
            <person name="Murakami T."/>
            <person name="Mori H."/>
        </authorList>
    </citation>
    <scope>NUCLEOTIDE SEQUENCE [LARGE SCALE GENOMIC DNA]</scope>
    <source>
        <strain evidence="2">2CBH44</strain>
    </source>
</reference>
<dbReference type="Proteomes" id="UP000594042">
    <property type="component" value="Chromosome"/>
</dbReference>
<evidence type="ECO:0000313" key="1">
    <source>
        <dbReference type="EMBL" id="BCI64383.1"/>
    </source>
</evidence>
<name>A0A7G1HZC0_9BACT</name>
<protein>
    <submittedName>
        <fullName evidence="1">Uncharacterized protein</fullName>
    </submittedName>
</protein>
<keyword evidence="2" id="KW-1185">Reference proteome</keyword>
<dbReference type="EMBL" id="AP023322">
    <property type="protein sequence ID" value="BCI64383.1"/>
    <property type="molecule type" value="Genomic_DNA"/>
</dbReference>
<evidence type="ECO:0000313" key="2">
    <source>
        <dbReference type="Proteomes" id="UP000594042"/>
    </source>
</evidence>
<gene>
    <name evidence="1" type="ORF">Cop2CBH44_27360</name>
</gene>